<organism evidence="2 3">
    <name type="scientific">Actinoallomurus spadix</name>
    <dbReference type="NCBI Taxonomy" id="79912"/>
    <lineage>
        <taxon>Bacteria</taxon>
        <taxon>Bacillati</taxon>
        <taxon>Actinomycetota</taxon>
        <taxon>Actinomycetes</taxon>
        <taxon>Streptosporangiales</taxon>
        <taxon>Thermomonosporaceae</taxon>
        <taxon>Actinoallomurus</taxon>
    </lineage>
</organism>
<name>A0ABN0XGE8_9ACTN</name>
<dbReference type="Gene3D" id="2.50.20.10">
    <property type="entry name" value="Lipoprotein localisation LolA/LolB/LppX"/>
    <property type="match status" value="1"/>
</dbReference>
<dbReference type="RefSeq" id="WP_252806307.1">
    <property type="nucleotide sequence ID" value="NZ_BAAABM010000056.1"/>
</dbReference>
<gene>
    <name evidence="2" type="ORF">GCM10010151_61550</name>
</gene>
<dbReference type="Pfam" id="PF03888">
    <property type="entry name" value="MucB_RseB"/>
    <property type="match status" value="1"/>
</dbReference>
<accession>A0ABN0XGE8</accession>
<comment type="caution">
    <text evidence="2">The sequence shown here is derived from an EMBL/GenBank/DDBJ whole genome shotgun (WGS) entry which is preliminary data.</text>
</comment>
<reference evidence="2 3" key="1">
    <citation type="journal article" date="2019" name="Int. J. Syst. Evol. Microbiol.">
        <title>The Global Catalogue of Microorganisms (GCM) 10K type strain sequencing project: providing services to taxonomists for standard genome sequencing and annotation.</title>
        <authorList>
            <consortium name="The Broad Institute Genomics Platform"/>
            <consortium name="The Broad Institute Genome Sequencing Center for Infectious Disease"/>
            <person name="Wu L."/>
            <person name="Ma J."/>
        </authorList>
    </citation>
    <scope>NUCLEOTIDE SEQUENCE [LARGE SCALE GENOMIC DNA]</scope>
    <source>
        <strain evidence="2 3">JCM 3146</strain>
    </source>
</reference>
<keyword evidence="3" id="KW-1185">Reference proteome</keyword>
<dbReference type="InterPro" id="IPR033434">
    <property type="entry name" value="MucB/RseB_N"/>
</dbReference>
<dbReference type="InterPro" id="IPR038484">
    <property type="entry name" value="MucB/RseB_C_sf"/>
</dbReference>
<feature type="domain" description="MucB/RseB N-terminal" evidence="1">
    <location>
        <begin position="86"/>
        <end position="194"/>
    </location>
</feature>
<proteinExistence type="predicted"/>
<dbReference type="EMBL" id="BAAABM010000056">
    <property type="protein sequence ID" value="GAA0363165.1"/>
    <property type="molecule type" value="Genomic_DNA"/>
</dbReference>
<sequence length="357" mass="38561">MSGRTSHQSWLAGGLATALLMLWFVTTGDTASGARLRSDPEALRLLRGAEGAARDTAYEGVQYITSWSRSGMSTTSLVNVAHVPGQGTRMRVQSTTAEQGGQMFEADDSQQARGGLTGYTPTMLDLLARNYAVVQAGEGQVCGRTTTIIEARRADGTAAGRFHIDRSTGLMLRRELLDQQGRAVNLTFFTEMRPSAPKTMFVAASAPQTVEAPWTHRLAGADLGALRYRGWPVQSALPGHLSLYDARQQDAGGPVVHLSYSDGLSVVSVFVQRGVLDPSSVRSWHKTTRGGRTVYLRDTVQQRAVWAGRGYVYTLLADAPPPVVDQAVAALPHGDTGFWGRIGRGLDRLTSWANPFD</sequence>
<protein>
    <recommendedName>
        <fullName evidence="1">MucB/RseB N-terminal domain-containing protein</fullName>
    </recommendedName>
</protein>
<evidence type="ECO:0000313" key="3">
    <source>
        <dbReference type="Proteomes" id="UP001501822"/>
    </source>
</evidence>
<dbReference type="Proteomes" id="UP001501822">
    <property type="component" value="Unassembled WGS sequence"/>
</dbReference>
<dbReference type="Gene3D" id="3.30.200.100">
    <property type="entry name" value="MucB/RseB, C-terminal domain"/>
    <property type="match status" value="1"/>
</dbReference>
<evidence type="ECO:0000313" key="2">
    <source>
        <dbReference type="EMBL" id="GAA0363165.1"/>
    </source>
</evidence>
<evidence type="ECO:0000259" key="1">
    <source>
        <dbReference type="Pfam" id="PF03888"/>
    </source>
</evidence>